<keyword evidence="5" id="KW-1185">Reference proteome</keyword>
<dbReference type="GeneID" id="9086726"/>
<feature type="transmembrane region" description="Helical" evidence="3">
    <location>
        <begin position="233"/>
        <end position="252"/>
    </location>
</feature>
<feature type="transmembrane region" description="Helical" evidence="3">
    <location>
        <begin position="110"/>
        <end position="131"/>
    </location>
</feature>
<keyword evidence="1" id="KW-0175">Coiled coil</keyword>
<organism evidence="4 5">
    <name type="scientific">Sulfolobus turreted icosahedral virus 2</name>
    <dbReference type="NCBI Taxonomy" id="754004"/>
    <lineage>
        <taxon>Viruses</taxon>
        <taxon>Varidnaviria</taxon>
        <taxon>Abadenavirae</taxon>
        <taxon>Produgelaviricota</taxon>
        <taxon>Belvinaviricetes</taxon>
        <taxon>Belfryvirales</taxon>
        <taxon>Turriviridae</taxon>
        <taxon>Alphaturrivirus</taxon>
        <taxon>Alphaturrivirus hveragerdiense</taxon>
    </lineage>
</organism>
<evidence type="ECO:0000256" key="3">
    <source>
        <dbReference type="SAM" id="Phobius"/>
    </source>
</evidence>
<gene>
    <name evidence="4" type="ORF">STIV2_A259</name>
</gene>
<evidence type="ECO:0000256" key="1">
    <source>
        <dbReference type="SAM" id="Coils"/>
    </source>
</evidence>
<dbReference type="KEGG" id="vg:9086726"/>
<name>D5IEW8_9VIRU</name>
<protein>
    <submittedName>
        <fullName evidence="4">Uncharacterized protein</fullName>
    </submittedName>
</protein>
<accession>D5IEW8</accession>
<proteinExistence type="predicted"/>
<reference evidence="4 5" key="1">
    <citation type="journal article" date="2010" name="J. Virol.">
        <title>Familial relationships in hyperthermo- and acidophilic archaeal viruses.</title>
        <authorList>
            <person name="Happonen L.J."/>
            <person name="Redder P."/>
            <person name="Peng X."/>
            <person name="Reigstad L.J."/>
            <person name="Prangishvili D."/>
            <person name="Butcher S.J."/>
        </authorList>
    </citation>
    <scope>NUCLEOTIDE SEQUENCE [LARGE SCALE GENOMIC DNA]</scope>
</reference>
<evidence type="ECO:0000313" key="5">
    <source>
        <dbReference type="Proteomes" id="UP000008240"/>
    </source>
</evidence>
<feature type="region of interest" description="Disordered" evidence="2">
    <location>
        <begin position="179"/>
        <end position="219"/>
    </location>
</feature>
<keyword evidence="3" id="KW-1133">Transmembrane helix</keyword>
<keyword evidence="3" id="KW-0812">Transmembrane</keyword>
<keyword evidence="3" id="KW-0472">Membrane</keyword>
<dbReference type="EMBL" id="GU080336">
    <property type="protein sequence ID" value="ADF27745.1"/>
    <property type="molecule type" value="Genomic_DNA"/>
</dbReference>
<dbReference type="Proteomes" id="UP000008240">
    <property type="component" value="Segment"/>
</dbReference>
<dbReference type="OrthoDB" id="39737at10239"/>
<dbReference type="RefSeq" id="YP_003591075.1">
    <property type="nucleotide sequence ID" value="NC_014099.1"/>
</dbReference>
<feature type="coiled-coil region" evidence="1">
    <location>
        <begin position="56"/>
        <end position="100"/>
    </location>
</feature>
<evidence type="ECO:0000313" key="4">
    <source>
        <dbReference type="EMBL" id="ADF27745.1"/>
    </source>
</evidence>
<evidence type="ECO:0000256" key="2">
    <source>
        <dbReference type="SAM" id="MobiDB-lite"/>
    </source>
</evidence>
<sequence>MGLGTEFGDVLDALRKNIADSLGELEAIGRGVAEGGGTAAARATEDLAPEARALDYADFLRRLRTEEDLAASAEERSLRNAELADEERSLRARLADLEDLVRRRLGLKKALLAGLGLGGAGLAGLAAYSYLSRQNQNQVSAPTPSSPYNLPYPSSPIGLSNLQGTNLPYPSSPYINPSSPYGATAPSSPSIPSSPSTTAGIMSSSPSSPSSPNSPGSGSLEADLNKKVFGLPTWVWIVIALVIIALVLYYIYHKKHKHG</sequence>